<reference evidence="1 2" key="1">
    <citation type="submission" date="2020-08" db="EMBL/GenBank/DDBJ databases">
        <title>Sphingomonas sp. sand1-3 16S ribosomal RNA gene Genome sequencing and assembly.</title>
        <authorList>
            <person name="Kang M."/>
        </authorList>
    </citation>
    <scope>NUCLEOTIDE SEQUENCE [LARGE SCALE GENOMIC DNA]</scope>
    <source>
        <strain evidence="2">sand1-3</strain>
    </source>
</reference>
<sequence length="308" mass="33515">MTAALGAPAHRYYLFGLTIDSDIGLPELVQGDPDRKADVRVSKGPIDFGRDLEEGVHAVDDGMMLVVPDVARFFVSGGSTILVDAEAEVPAENVRVFLLGSAFGLLLHQRGILPLHANAVVIDGHAYVFMAESGGGKSTLAAWFQDQGYALLTDDVAAIGRNDAGNPVVFPGVMRLRLWRDALEASGRDTVDFRRSFKGETTYEKYDVPVSETAKADRAYALGGIYILNRGDSFRIQAIHGVDAVHALFEHSYRGGFVYDVGAEREHFSECVRIAKSIMIHEVFFTGRLEALADEALSVIGHLSDKDD</sequence>
<evidence type="ECO:0000313" key="2">
    <source>
        <dbReference type="Proteomes" id="UP000515861"/>
    </source>
</evidence>
<evidence type="ECO:0008006" key="3">
    <source>
        <dbReference type="Google" id="ProtNLM"/>
    </source>
</evidence>
<dbReference type="EMBL" id="CP060697">
    <property type="protein sequence ID" value="QNM83402.1"/>
    <property type="molecule type" value="Genomic_DNA"/>
</dbReference>
<dbReference type="RefSeq" id="WP_187480357.1">
    <property type="nucleotide sequence ID" value="NZ_CP060697.1"/>
</dbReference>
<protein>
    <recommendedName>
        <fullName evidence="3">Serine kinase</fullName>
    </recommendedName>
</protein>
<name>A0A7G9L453_9SPHN</name>
<accession>A0A7G9L453</accession>
<dbReference type="KEGG" id="ssau:H8M03_03410"/>
<evidence type="ECO:0000313" key="1">
    <source>
        <dbReference type="EMBL" id="QNM83402.1"/>
    </source>
</evidence>
<dbReference type="Proteomes" id="UP000515861">
    <property type="component" value="Chromosome"/>
</dbReference>
<gene>
    <name evidence="1" type="ORF">H8M03_03410</name>
</gene>
<dbReference type="SUPFAM" id="SSF53795">
    <property type="entry name" value="PEP carboxykinase-like"/>
    <property type="match status" value="1"/>
</dbReference>
<dbReference type="AlphaFoldDB" id="A0A7G9L453"/>
<dbReference type="Gene3D" id="3.40.50.300">
    <property type="entry name" value="P-loop containing nucleotide triphosphate hydrolases"/>
    <property type="match status" value="1"/>
</dbReference>
<proteinExistence type="predicted"/>
<dbReference type="InterPro" id="IPR027417">
    <property type="entry name" value="P-loop_NTPase"/>
</dbReference>
<keyword evidence="2" id="KW-1185">Reference proteome</keyword>
<organism evidence="1 2">
    <name type="scientific">Sphingomonas sabuli</name>
    <dbReference type="NCBI Taxonomy" id="2764186"/>
    <lineage>
        <taxon>Bacteria</taxon>
        <taxon>Pseudomonadati</taxon>
        <taxon>Pseudomonadota</taxon>
        <taxon>Alphaproteobacteria</taxon>
        <taxon>Sphingomonadales</taxon>
        <taxon>Sphingomonadaceae</taxon>
        <taxon>Sphingomonas</taxon>
    </lineage>
</organism>